<evidence type="ECO:0000313" key="1">
    <source>
        <dbReference type="EMBL" id="MDM5131247.1"/>
    </source>
</evidence>
<dbReference type="EMBL" id="JAOPLU010000002">
    <property type="protein sequence ID" value="MDM5131247.1"/>
    <property type="molecule type" value="Genomic_DNA"/>
</dbReference>
<dbReference type="RefSeq" id="WP_290041906.1">
    <property type="nucleotide sequence ID" value="NZ_JAOPLU010000002.1"/>
</dbReference>
<accession>A0ABT7QBC4</accession>
<proteinExistence type="predicted"/>
<comment type="caution">
    <text evidence="1">The sequence shown here is derived from an EMBL/GenBank/DDBJ whole genome shotgun (WGS) entry which is preliminary data.</text>
</comment>
<keyword evidence="2" id="KW-1185">Reference proteome</keyword>
<evidence type="ECO:0008006" key="3">
    <source>
        <dbReference type="Google" id="ProtNLM"/>
    </source>
</evidence>
<evidence type="ECO:0000313" key="2">
    <source>
        <dbReference type="Proteomes" id="UP001168109"/>
    </source>
</evidence>
<organism evidence="1 2">
    <name type="scientific">Aeromonas piscicola</name>
    <dbReference type="NCBI Taxonomy" id="600645"/>
    <lineage>
        <taxon>Bacteria</taxon>
        <taxon>Pseudomonadati</taxon>
        <taxon>Pseudomonadota</taxon>
        <taxon>Gammaproteobacteria</taxon>
        <taxon>Aeromonadales</taxon>
        <taxon>Aeromonadaceae</taxon>
        <taxon>Aeromonas</taxon>
    </lineage>
</organism>
<name>A0ABT7QBC4_9GAMM</name>
<protein>
    <recommendedName>
        <fullName evidence="3">Transposase</fullName>
    </recommendedName>
</protein>
<sequence>MREAILTPLPLALHSVLTDEDIGTRNDDKVKEALKPELEINQVHLFMCDMTTLGKTADKNLSATMQIKMGNGRSMINIMGLSLYTISHENGYERLTIYPDGLAVKRHRQFY</sequence>
<gene>
    <name evidence="1" type="ORF">OB962_09580</name>
</gene>
<reference evidence="1" key="1">
    <citation type="submission" date="2024-05" db="EMBL/GenBank/DDBJ databases">
        <title>WGS of Aeromonas isolates.</title>
        <authorList>
            <person name="Lee H."/>
        </authorList>
    </citation>
    <scope>NUCLEOTIDE SEQUENCE</scope>
    <source>
        <strain evidence="1">LP308</strain>
    </source>
</reference>
<dbReference type="Proteomes" id="UP001168109">
    <property type="component" value="Unassembled WGS sequence"/>
</dbReference>